<reference evidence="2" key="1">
    <citation type="submission" date="2013-10" db="EMBL/GenBank/DDBJ databases">
        <title>Genomic analysis of the causative agents of coccidiosis in chickens.</title>
        <authorList>
            <person name="Reid A.J."/>
            <person name="Blake D."/>
            <person name="Billington K."/>
            <person name="Browne H."/>
            <person name="Dunn M."/>
            <person name="Hung S."/>
            <person name="Kawahara F."/>
            <person name="Miranda-Saavedra D."/>
            <person name="Mourier T."/>
            <person name="Nagra H."/>
            <person name="Otto T.D."/>
            <person name="Rawlings N."/>
            <person name="Sanchez A."/>
            <person name="Sanders M."/>
            <person name="Subramaniam C."/>
            <person name="Tay Y."/>
            <person name="Dear P."/>
            <person name="Doerig C."/>
            <person name="Gruber A."/>
            <person name="Parkinson J."/>
            <person name="Shirley M."/>
            <person name="Wan K.L."/>
            <person name="Berriman M."/>
            <person name="Tomley F."/>
            <person name="Pain A."/>
        </authorList>
    </citation>
    <scope>NUCLEOTIDE SEQUENCE [LARGE SCALE GENOMIC DNA]</scope>
    <source>
        <strain evidence="2">Houghton</strain>
    </source>
</reference>
<evidence type="ECO:0000256" key="1">
    <source>
        <dbReference type="SAM" id="MobiDB-lite"/>
    </source>
</evidence>
<feature type="region of interest" description="Disordered" evidence="1">
    <location>
        <begin position="210"/>
        <end position="301"/>
    </location>
</feature>
<dbReference type="EMBL" id="HG696485">
    <property type="protein sequence ID" value="CDI86988.1"/>
    <property type="molecule type" value="Genomic_DNA"/>
</dbReference>
<sequence>MEEGDIDEILRICAEMEASTQTVVQPASVTEEELSTIETPSQAYPSFETEQPTTPSSPPSPRDASRSTSPEPPVPHPGAFMWGDLGIHLWDVAVRNALVVLEPPHTQTPPESPQEVEGTLPGTPPHSGPPTPPLPPDKATGEPQHGEAHPSAASTPPDGSSPADAGAARLAPPAPAAASVQHSAPAMSSSTAGRSPSLLASFLDFYEKSLQGTTWRPLQTPPPRRRARRSAGEGTSSSTDPPEAVPAKRRLPVETPTNDEGVTSKKGRSQMPAPGSEGSSRGQAADPLKQQSEGDQPDEEQ</sequence>
<dbReference type="Proteomes" id="UP000018201">
    <property type="component" value="Unassembled WGS sequence"/>
</dbReference>
<dbReference type="VEuPathDB" id="ToxoDB:EPH_0074860"/>
<dbReference type="OrthoDB" id="10666615at2759"/>
<feature type="region of interest" description="Disordered" evidence="1">
    <location>
        <begin position="103"/>
        <end position="194"/>
    </location>
</feature>
<keyword evidence="3" id="KW-1185">Reference proteome</keyword>
<reference evidence="2" key="2">
    <citation type="submission" date="2013-10" db="EMBL/GenBank/DDBJ databases">
        <authorList>
            <person name="Aslett M."/>
        </authorList>
    </citation>
    <scope>NUCLEOTIDE SEQUENCE [LARGE SCALE GENOMIC DNA]</scope>
    <source>
        <strain evidence="2">Houghton</strain>
    </source>
</reference>
<feature type="compositionally biased region" description="Low complexity" evidence="1">
    <location>
        <begin position="45"/>
        <end position="54"/>
    </location>
</feature>
<feature type="compositionally biased region" description="Polar residues" evidence="1">
    <location>
        <begin position="19"/>
        <end position="28"/>
    </location>
</feature>
<evidence type="ECO:0000313" key="3">
    <source>
        <dbReference type="Proteomes" id="UP000018201"/>
    </source>
</evidence>
<accession>U6H665</accession>
<proteinExistence type="predicted"/>
<name>U6H665_9EIME</name>
<feature type="compositionally biased region" description="Pro residues" evidence="1">
    <location>
        <begin position="122"/>
        <end position="136"/>
    </location>
</feature>
<feature type="region of interest" description="Disordered" evidence="1">
    <location>
        <begin position="19"/>
        <end position="81"/>
    </location>
</feature>
<protein>
    <submittedName>
        <fullName evidence="2">Uncharacterized protein</fullName>
    </submittedName>
</protein>
<evidence type="ECO:0000313" key="2">
    <source>
        <dbReference type="EMBL" id="CDI86988.1"/>
    </source>
</evidence>
<organism evidence="2 3">
    <name type="scientific">Eimeria praecox</name>
    <dbReference type="NCBI Taxonomy" id="51316"/>
    <lineage>
        <taxon>Eukaryota</taxon>
        <taxon>Sar</taxon>
        <taxon>Alveolata</taxon>
        <taxon>Apicomplexa</taxon>
        <taxon>Conoidasida</taxon>
        <taxon>Coccidia</taxon>
        <taxon>Eucoccidiorida</taxon>
        <taxon>Eimeriorina</taxon>
        <taxon>Eimeriidae</taxon>
        <taxon>Eimeria</taxon>
    </lineage>
</organism>
<dbReference type="AlphaFoldDB" id="U6H665"/>
<gene>
    <name evidence="2" type="ORF">EPH_0074860</name>
</gene>
<feature type="compositionally biased region" description="Low complexity" evidence="1">
    <location>
        <begin position="160"/>
        <end position="186"/>
    </location>
</feature>